<organism evidence="10 11">
    <name type="scientific">Pedobacter paludis</name>
    <dbReference type="NCBI Taxonomy" id="2203212"/>
    <lineage>
        <taxon>Bacteria</taxon>
        <taxon>Pseudomonadati</taxon>
        <taxon>Bacteroidota</taxon>
        <taxon>Sphingobacteriia</taxon>
        <taxon>Sphingobacteriales</taxon>
        <taxon>Sphingobacteriaceae</taxon>
        <taxon>Pedobacter</taxon>
    </lineage>
</organism>
<keyword evidence="5 7" id="KW-1133">Transmembrane helix</keyword>
<dbReference type="GO" id="GO:0008381">
    <property type="term" value="F:mechanosensitive monoatomic ion channel activity"/>
    <property type="evidence" value="ECO:0007669"/>
    <property type="project" value="UniProtKB-ARBA"/>
</dbReference>
<evidence type="ECO:0000256" key="1">
    <source>
        <dbReference type="ARBA" id="ARBA00004651"/>
    </source>
</evidence>
<feature type="domain" description="Mechanosensitive ion channel MscS C-terminal" evidence="9">
    <location>
        <begin position="678"/>
        <end position="759"/>
    </location>
</feature>
<dbReference type="SUPFAM" id="SSF82689">
    <property type="entry name" value="Mechanosensitive channel protein MscS (YggB), C-terminal domain"/>
    <property type="match status" value="1"/>
</dbReference>
<evidence type="ECO:0000256" key="6">
    <source>
        <dbReference type="ARBA" id="ARBA00023136"/>
    </source>
</evidence>
<keyword evidence="3" id="KW-1003">Cell membrane</keyword>
<feature type="transmembrane region" description="Helical" evidence="7">
    <location>
        <begin position="356"/>
        <end position="375"/>
    </location>
</feature>
<sequence>MQEFAKQSATRSRAEFESDKALAVQVKIFEEVRLTMQNAKSYIKSGLDTMALKETLKEIRDDYKVAADGVFVHKGTAQTYRNLTATKKIINELIGEAREKKNRLDARQKDLNGYRFRLDSLLTTAELFKFPKDSLELMDYLHSLVTVAKEIEPVDTGLKLASRNVQLLLNDYNSEINQLKLSIDEIERDEQKMAVATLQREFPNIGDKPGYYRPFEQILSFSRIKGILTLEFYTLNNIGKLLSLFGLTVLSFIYLRSLKHIYTAKRLLTKDYEGQLVIRYPLLSALLLVISIFQFIFISPPFILNFIFWIISCICLTLIFRGYITRYWMSVWLLMVVFFFLAAVDNMVLQASRIERWFMFLVSILGILSGIVILFQKRHHELKEKWIAYSIAFMVILELGAAGMNIFGRYNVSKTLFIGGFLNVVVAILFLWVVRFINEGLVLAFDVYTVQDKKLFYLNFGRVGARAPFLLYVFLVLGWIILVGHNFPLFEYLSQPLLGFLSKSRTIGDYSFSINSLFLFFAIMTISVIVSKVVSFFASDEHLTMSKDKAQKKQRLGSWVLLVRIFILSTGLFLAIAASGIPMDRITIIIGALGVGIGFGLQTLVNNLVSGLIIAFEKPVNVGDIVDVDGQGGTMKSIGFRSSVITTWDGADLVMPNGDLLNSHLMNWTLAGNRKRVALVIGVAYDTDLEKCRQLLREILEAEERISKTPAPVVQFEQFGASSIDIKIYFWTKHMSENNPTRSDLLISINQAFKANQIQVPFPQQEVYLHTDKKDDKEI</sequence>
<keyword evidence="6 7" id="KW-0472">Membrane</keyword>
<feature type="transmembrane region" description="Helical" evidence="7">
    <location>
        <begin position="302"/>
        <end position="320"/>
    </location>
</feature>
<evidence type="ECO:0000313" key="10">
    <source>
        <dbReference type="EMBL" id="PWS30478.1"/>
    </source>
</evidence>
<keyword evidence="4 7" id="KW-0812">Transmembrane</keyword>
<keyword evidence="11" id="KW-1185">Reference proteome</keyword>
<feature type="domain" description="Mechanosensitive ion channel MscS" evidence="8">
    <location>
        <begin position="603"/>
        <end position="669"/>
    </location>
</feature>
<comment type="similarity">
    <text evidence="2">Belongs to the MscS (TC 1.A.23) family.</text>
</comment>
<dbReference type="InterPro" id="IPR011066">
    <property type="entry name" value="MscS_channel_C_sf"/>
</dbReference>
<dbReference type="Gene3D" id="1.10.287.1260">
    <property type="match status" value="1"/>
</dbReference>
<dbReference type="Proteomes" id="UP000245391">
    <property type="component" value="Unassembled WGS sequence"/>
</dbReference>
<feature type="transmembrane region" description="Helical" evidence="7">
    <location>
        <begin position="387"/>
        <end position="410"/>
    </location>
</feature>
<dbReference type="PANTHER" id="PTHR30347:SF1">
    <property type="entry name" value="MECHANOSENSITIVE CHANNEL MSCK"/>
    <property type="match status" value="1"/>
</dbReference>
<feature type="transmembrane region" description="Helical" evidence="7">
    <location>
        <begin position="586"/>
        <end position="609"/>
    </location>
</feature>
<dbReference type="InterPro" id="IPR023408">
    <property type="entry name" value="MscS_beta-dom_sf"/>
</dbReference>
<dbReference type="OrthoDB" id="9809206at2"/>
<feature type="transmembrane region" description="Helical" evidence="7">
    <location>
        <begin position="276"/>
        <end position="296"/>
    </location>
</feature>
<evidence type="ECO:0000259" key="8">
    <source>
        <dbReference type="Pfam" id="PF00924"/>
    </source>
</evidence>
<dbReference type="PANTHER" id="PTHR30347">
    <property type="entry name" value="POTASSIUM CHANNEL RELATED"/>
    <property type="match status" value="1"/>
</dbReference>
<dbReference type="AlphaFoldDB" id="A0A317EZ06"/>
<accession>A0A317EZ06</accession>
<feature type="transmembrane region" description="Helical" evidence="7">
    <location>
        <begin position="327"/>
        <end position="344"/>
    </location>
</feature>
<dbReference type="Pfam" id="PF21082">
    <property type="entry name" value="MS_channel_3rd"/>
    <property type="match status" value="1"/>
</dbReference>
<proteinExistence type="inferred from homology"/>
<dbReference type="InterPro" id="IPR052702">
    <property type="entry name" value="MscS-like_channel"/>
</dbReference>
<evidence type="ECO:0000256" key="7">
    <source>
        <dbReference type="SAM" id="Phobius"/>
    </source>
</evidence>
<dbReference type="SUPFAM" id="SSF50182">
    <property type="entry name" value="Sm-like ribonucleoproteins"/>
    <property type="match status" value="1"/>
</dbReference>
<feature type="transmembrane region" description="Helical" evidence="7">
    <location>
        <begin position="469"/>
        <end position="490"/>
    </location>
</feature>
<comment type="subcellular location">
    <subcellularLocation>
        <location evidence="1">Cell membrane</location>
        <topology evidence="1">Multi-pass membrane protein</topology>
    </subcellularLocation>
</comment>
<gene>
    <name evidence="10" type="ORF">DF947_18445</name>
</gene>
<dbReference type="EMBL" id="QGNY01000007">
    <property type="protein sequence ID" value="PWS30478.1"/>
    <property type="molecule type" value="Genomic_DNA"/>
</dbReference>
<comment type="caution">
    <text evidence="10">The sequence shown here is derived from an EMBL/GenBank/DDBJ whole genome shotgun (WGS) entry which is preliminary data.</text>
</comment>
<reference evidence="11" key="1">
    <citation type="submission" date="2018-05" db="EMBL/GenBank/DDBJ databases">
        <title>Pedobacter paludis sp. nov., isolated from wetland soil.</title>
        <authorList>
            <person name="Zhang Y."/>
        </authorList>
    </citation>
    <scope>NUCLEOTIDE SEQUENCE [LARGE SCALE GENOMIC DNA]</scope>
    <source>
        <strain evidence="11">R-8</strain>
    </source>
</reference>
<evidence type="ECO:0000256" key="3">
    <source>
        <dbReference type="ARBA" id="ARBA00022475"/>
    </source>
</evidence>
<dbReference type="InterPro" id="IPR006685">
    <property type="entry name" value="MscS_channel_2nd"/>
</dbReference>
<dbReference type="GO" id="GO:0005886">
    <property type="term" value="C:plasma membrane"/>
    <property type="evidence" value="ECO:0007669"/>
    <property type="project" value="UniProtKB-SubCell"/>
</dbReference>
<evidence type="ECO:0000313" key="11">
    <source>
        <dbReference type="Proteomes" id="UP000245391"/>
    </source>
</evidence>
<dbReference type="InterPro" id="IPR010920">
    <property type="entry name" value="LSM_dom_sf"/>
</dbReference>
<evidence type="ECO:0000256" key="4">
    <source>
        <dbReference type="ARBA" id="ARBA00022692"/>
    </source>
</evidence>
<dbReference type="InterPro" id="IPR049278">
    <property type="entry name" value="MS_channel_C"/>
</dbReference>
<evidence type="ECO:0000256" key="2">
    <source>
        <dbReference type="ARBA" id="ARBA00008017"/>
    </source>
</evidence>
<dbReference type="Gene3D" id="3.30.70.100">
    <property type="match status" value="1"/>
</dbReference>
<feature type="transmembrane region" description="Helical" evidence="7">
    <location>
        <begin position="559"/>
        <end position="580"/>
    </location>
</feature>
<dbReference type="Pfam" id="PF00924">
    <property type="entry name" value="MS_channel_2nd"/>
    <property type="match status" value="1"/>
</dbReference>
<dbReference type="SUPFAM" id="SSF82861">
    <property type="entry name" value="Mechanosensitive channel protein MscS (YggB), transmembrane region"/>
    <property type="match status" value="1"/>
</dbReference>
<protein>
    <submittedName>
        <fullName evidence="10">Mechanosensitive ion channel protein</fullName>
    </submittedName>
</protein>
<evidence type="ECO:0000259" key="9">
    <source>
        <dbReference type="Pfam" id="PF21082"/>
    </source>
</evidence>
<feature type="transmembrane region" description="Helical" evidence="7">
    <location>
        <begin position="510"/>
        <end position="538"/>
    </location>
</feature>
<feature type="transmembrane region" description="Helical" evidence="7">
    <location>
        <begin position="238"/>
        <end position="255"/>
    </location>
</feature>
<name>A0A317EZ06_9SPHI</name>
<dbReference type="Gene3D" id="2.30.30.60">
    <property type="match status" value="1"/>
</dbReference>
<evidence type="ECO:0000256" key="5">
    <source>
        <dbReference type="ARBA" id="ARBA00022989"/>
    </source>
</evidence>
<feature type="transmembrane region" description="Helical" evidence="7">
    <location>
        <begin position="416"/>
        <end position="434"/>
    </location>
</feature>
<dbReference type="InterPro" id="IPR011014">
    <property type="entry name" value="MscS_channel_TM-2"/>
</dbReference>